<dbReference type="Proteomes" id="UP001050808">
    <property type="component" value="Unassembled WGS sequence"/>
</dbReference>
<gene>
    <name evidence="1" type="ORF">Sviol_10100</name>
</gene>
<comment type="caution">
    <text evidence="1">The sequence shown here is derived from an EMBL/GenBank/DDBJ whole genome shotgun (WGS) entry which is preliminary data.</text>
</comment>
<sequence length="66" mass="6654">MQLGTEVRDGFAGGVEQPVTEETHLSYGAGTAGNGAVAHGRKSTFRGVEAIPDGGAVRAADRISIG</sequence>
<reference evidence="1" key="1">
    <citation type="submission" date="2024-05" db="EMBL/GenBank/DDBJ databases">
        <title>Whole genome shotgun sequence of Streptomyces violascens NBRC 12920.</title>
        <authorList>
            <person name="Komaki H."/>
            <person name="Tamura T."/>
        </authorList>
    </citation>
    <scope>NUCLEOTIDE SEQUENCE</scope>
    <source>
        <strain evidence="1">NBRC 12920</strain>
    </source>
</reference>
<evidence type="ECO:0000313" key="2">
    <source>
        <dbReference type="Proteomes" id="UP001050808"/>
    </source>
</evidence>
<evidence type="ECO:0000313" key="1">
    <source>
        <dbReference type="EMBL" id="GHI36602.1"/>
    </source>
</evidence>
<name>A0ABQ3QH70_9ACTN</name>
<dbReference type="EMBL" id="BNDY01000002">
    <property type="protein sequence ID" value="GHI36602.1"/>
    <property type="molecule type" value="Genomic_DNA"/>
</dbReference>
<keyword evidence="2" id="KW-1185">Reference proteome</keyword>
<proteinExistence type="predicted"/>
<accession>A0ABQ3QH70</accession>
<organism evidence="1 2">
    <name type="scientific">Streptomyces violascens</name>
    <dbReference type="NCBI Taxonomy" id="67381"/>
    <lineage>
        <taxon>Bacteria</taxon>
        <taxon>Bacillati</taxon>
        <taxon>Actinomycetota</taxon>
        <taxon>Actinomycetes</taxon>
        <taxon>Kitasatosporales</taxon>
        <taxon>Streptomycetaceae</taxon>
        <taxon>Streptomyces</taxon>
    </lineage>
</organism>
<protein>
    <submittedName>
        <fullName evidence="1">Uncharacterized protein</fullName>
    </submittedName>
</protein>